<evidence type="ECO:0000256" key="2">
    <source>
        <dbReference type="SAM" id="Phobius"/>
    </source>
</evidence>
<dbReference type="EMBL" id="QWIO01001004">
    <property type="protein sequence ID" value="RMY80566.1"/>
    <property type="molecule type" value="Genomic_DNA"/>
</dbReference>
<proteinExistence type="predicted"/>
<evidence type="ECO:0000313" key="4">
    <source>
        <dbReference type="Proteomes" id="UP000269539"/>
    </source>
</evidence>
<name>A0A3M7EWD3_HORWE</name>
<keyword evidence="2" id="KW-1133">Transmembrane helix</keyword>
<protein>
    <submittedName>
        <fullName evidence="3">Uncharacterized protein</fullName>
    </submittedName>
</protein>
<dbReference type="VEuPathDB" id="FungiDB:BTJ68_05167"/>
<accession>A0A3M7EWD3</accession>
<dbReference type="Proteomes" id="UP000269539">
    <property type="component" value="Unassembled WGS sequence"/>
</dbReference>
<feature type="transmembrane region" description="Helical" evidence="2">
    <location>
        <begin position="202"/>
        <end position="228"/>
    </location>
</feature>
<organism evidence="3 4">
    <name type="scientific">Hortaea werneckii</name>
    <name type="common">Black yeast</name>
    <name type="synonym">Cladosporium werneckii</name>
    <dbReference type="NCBI Taxonomy" id="91943"/>
    <lineage>
        <taxon>Eukaryota</taxon>
        <taxon>Fungi</taxon>
        <taxon>Dikarya</taxon>
        <taxon>Ascomycota</taxon>
        <taxon>Pezizomycotina</taxon>
        <taxon>Dothideomycetes</taxon>
        <taxon>Dothideomycetidae</taxon>
        <taxon>Mycosphaerellales</taxon>
        <taxon>Teratosphaeriaceae</taxon>
        <taxon>Hortaea</taxon>
    </lineage>
</organism>
<keyword evidence="2" id="KW-0472">Membrane</keyword>
<feature type="transmembrane region" description="Helical" evidence="2">
    <location>
        <begin position="59"/>
        <end position="80"/>
    </location>
</feature>
<sequence>MANVPTAKPAFTADTQYHSLSSISDTEQQPGKDSSLLEPKLELGDHPPLQKSRSWLKTIVLQSLCLLWAAPIVALLVLNFKRHIIGASAWCPNDNCWVQGFSVNTSTTVSRITKFDRQDHNLLGALQFVAKALEIWFELIATALVYLVTMLLASKKDGLPIGYLTRPNEFADATGLFDRLLWTSLPIGRHNEPYKRWSRIRIWAFIIMTIFLCALCNLMGPATAVLVIPSLQWIETERVSTGTFSHLNSANPPSTSSLAPTAMNDTFGSCLDSDFAAYNYTCASYDWAEKLDAWVSSFVTAAAESSYRTITWQDVLSFTVNTTSSRSKIKGENVLNNDPITWIPNRNLIKAFYKDAAVVAYISQGYSNTEIAAASWINDVVPVEITDREYETYRRYNKSLELELQRSGPILGTYPNWMIWNYTQDDESAHWWTVVIDSDQALRCCAGYIYGNEDTNPYIRCFQDGAGWGPNTKYTNFSIGGVFNNESQQVEPGIKYEVYSSDKVAFLLNGQMPSSFPEECLAPGQISKDLDCNWDALFAEPGPSPRIKNNVTTLVMTMTAANNVTAVLAVDFAAFFAFTNYTLDPSPLSNPISLVQTQAVPQIGEPVALNPAWTLAAWSTEVGGRIPAERATAAILRSVMTSIAENTTATESKYLERLLAIVNIPVFQTLSMIEYDILPSTPPPSRRRPHPASSSSSSQQQILSRNANLHVWAYGFTSRTALLGAVVSISGLIVVVFQFCLGLVDRKDYRSPTQLLVAALEHFPRGEFERVLASGSGGCADEGEIARTRFCVREVERGTGVGRLGFRGLGGRGYLHHPTDLQPIPSTHRTHSNPTSAHERLSQTPPPSSTHDREILEFPAREDLAPGLTLSE</sequence>
<reference evidence="3 4" key="1">
    <citation type="journal article" date="2018" name="BMC Genomics">
        <title>Genomic evidence for intraspecific hybridization in a clonal and extremely halotolerant yeast.</title>
        <authorList>
            <person name="Gostincar C."/>
            <person name="Stajich J.E."/>
            <person name="Zupancic J."/>
            <person name="Zalar P."/>
            <person name="Gunde-Cimerman N."/>
        </authorList>
    </citation>
    <scope>NUCLEOTIDE SEQUENCE [LARGE SCALE GENOMIC DNA]</scope>
    <source>
        <strain evidence="3 4">EXF-10513</strain>
    </source>
</reference>
<keyword evidence="2" id="KW-0812">Transmembrane</keyword>
<dbReference type="AlphaFoldDB" id="A0A3M7EWD3"/>
<comment type="caution">
    <text evidence="3">The sequence shown here is derived from an EMBL/GenBank/DDBJ whole genome shotgun (WGS) entry which is preliminary data.</text>
</comment>
<feature type="compositionally biased region" description="Polar residues" evidence="1">
    <location>
        <begin position="824"/>
        <end position="836"/>
    </location>
</feature>
<evidence type="ECO:0000313" key="3">
    <source>
        <dbReference type="EMBL" id="RMY80566.1"/>
    </source>
</evidence>
<feature type="transmembrane region" description="Helical" evidence="2">
    <location>
        <begin position="721"/>
        <end position="744"/>
    </location>
</feature>
<feature type="region of interest" description="Disordered" evidence="1">
    <location>
        <begin position="817"/>
        <end position="872"/>
    </location>
</feature>
<feature type="compositionally biased region" description="Basic and acidic residues" evidence="1">
    <location>
        <begin position="850"/>
        <end position="864"/>
    </location>
</feature>
<evidence type="ECO:0000256" key="1">
    <source>
        <dbReference type="SAM" id="MobiDB-lite"/>
    </source>
</evidence>
<gene>
    <name evidence="3" type="ORF">D0864_08617</name>
</gene>